<feature type="non-terminal residue" evidence="1">
    <location>
        <position position="1"/>
    </location>
</feature>
<evidence type="ECO:0000313" key="2">
    <source>
        <dbReference type="Proteomes" id="UP001465976"/>
    </source>
</evidence>
<dbReference type="Pfam" id="PF18758">
    <property type="entry name" value="KDZ"/>
    <property type="match status" value="1"/>
</dbReference>
<keyword evidence="2" id="KW-1185">Reference proteome</keyword>
<gene>
    <name evidence="1" type="ORF">V5O48_019204</name>
</gene>
<proteinExistence type="predicted"/>
<evidence type="ECO:0008006" key="3">
    <source>
        <dbReference type="Google" id="ProtNLM"/>
    </source>
</evidence>
<reference evidence="1 2" key="1">
    <citation type="submission" date="2024-02" db="EMBL/GenBank/DDBJ databases">
        <title>A draft genome for the cacao thread blight pathogen Marasmius crinis-equi.</title>
        <authorList>
            <person name="Cohen S.P."/>
            <person name="Baruah I.K."/>
            <person name="Amoako-Attah I."/>
            <person name="Bukari Y."/>
            <person name="Meinhardt L.W."/>
            <person name="Bailey B.A."/>
        </authorList>
    </citation>
    <scope>NUCLEOTIDE SEQUENCE [LARGE SCALE GENOMIC DNA]</scope>
    <source>
        <strain evidence="1 2">GH-76</strain>
    </source>
</reference>
<comment type="caution">
    <text evidence="1">The sequence shown here is derived from an EMBL/GenBank/DDBJ whole genome shotgun (WGS) entry which is preliminary data.</text>
</comment>
<dbReference type="Proteomes" id="UP001465976">
    <property type="component" value="Unassembled WGS sequence"/>
</dbReference>
<dbReference type="PANTHER" id="PTHR33096">
    <property type="entry name" value="CXC2 DOMAIN-CONTAINING PROTEIN"/>
    <property type="match status" value="1"/>
</dbReference>
<organism evidence="1 2">
    <name type="scientific">Marasmius crinis-equi</name>
    <dbReference type="NCBI Taxonomy" id="585013"/>
    <lineage>
        <taxon>Eukaryota</taxon>
        <taxon>Fungi</taxon>
        <taxon>Dikarya</taxon>
        <taxon>Basidiomycota</taxon>
        <taxon>Agaricomycotina</taxon>
        <taxon>Agaricomycetes</taxon>
        <taxon>Agaricomycetidae</taxon>
        <taxon>Agaricales</taxon>
        <taxon>Marasmiineae</taxon>
        <taxon>Marasmiaceae</taxon>
        <taxon>Marasmius</taxon>
    </lineage>
</organism>
<evidence type="ECO:0000313" key="1">
    <source>
        <dbReference type="EMBL" id="KAL0562874.1"/>
    </source>
</evidence>
<dbReference type="EMBL" id="JBAHYK010004330">
    <property type="protein sequence ID" value="KAL0562874.1"/>
    <property type="molecule type" value="Genomic_DNA"/>
</dbReference>
<feature type="non-terminal residue" evidence="1">
    <location>
        <position position="421"/>
    </location>
</feature>
<accession>A0ABR3EJ23</accession>
<name>A0ABR3EJ23_9AGAR</name>
<dbReference type="PANTHER" id="PTHR33096:SF1">
    <property type="entry name" value="CXC1-LIKE CYSTEINE CLUSTER ASSOCIATED WITH KDZ TRANSPOSASES DOMAIN-CONTAINING PROTEIN"/>
    <property type="match status" value="1"/>
</dbReference>
<dbReference type="InterPro" id="IPR040521">
    <property type="entry name" value="KDZ"/>
</dbReference>
<protein>
    <recommendedName>
        <fullName evidence="3">CxC2-like cysteine cluster KDZ transposase-associated domain-containing protein</fullName>
    </recommendedName>
</protein>
<sequence>ADSHPGLRHVAGAKSTNETLADHGLLGGSPEQPTIAFPFRFLESFRQIHRVCPRFSINGLSRVLTNSHGRYPMPTLEDQLRIAYDTYLAIQREVQTLVNAALRRDPHGHFIHLICPPCMNHLDNEISLNPAMLMAMDANFSLKQVDSEKRHGTPRLDTRRIKHPCWLDAATVDLYQDEVANAQRGKPLDSGDHDPAVAYLNQEEMEELERCVDTCVERWKAAGPDANKKMFSFFAISGIFLSVCRHGHVLVVCDMRRSGELMKYPLAVVKTLLDRYGKDLGLGYDIMCAFYTTLLRSRKLKDQVVAYRLRGVVPAFHGHAHNRKCQVTWHPMYVEGVGLEDFEECERTFSESNHLAATTRLATEFHRHQSILEHFNFHDHDKHVSSGNFIYQNYRQALKRIATDGPLFAELCEDLGLTEED</sequence>